<dbReference type="OrthoDB" id="2162994at2759"/>
<dbReference type="PANTHER" id="PTHR47172:SF24">
    <property type="entry name" value="GATA ZINC FINGER DOMAIN-CONTAINING PROTEIN 14-RELATED"/>
    <property type="match status" value="1"/>
</dbReference>
<dbReference type="InterPro" id="IPR000679">
    <property type="entry name" value="Znf_GATA"/>
</dbReference>
<dbReference type="InterPro" id="IPR013088">
    <property type="entry name" value="Znf_NHR/GATA"/>
</dbReference>
<evidence type="ECO:0000256" key="6">
    <source>
        <dbReference type="PROSITE-ProRule" id="PRU00094"/>
    </source>
</evidence>
<dbReference type="GO" id="GO:0006355">
    <property type="term" value="P:regulation of DNA-templated transcription"/>
    <property type="evidence" value="ECO:0007669"/>
    <property type="project" value="InterPro"/>
</dbReference>
<dbReference type="CDD" id="cd00202">
    <property type="entry name" value="ZnF_GATA"/>
    <property type="match status" value="1"/>
</dbReference>
<feature type="compositionally biased region" description="Basic and acidic residues" evidence="7">
    <location>
        <begin position="218"/>
        <end position="231"/>
    </location>
</feature>
<feature type="region of interest" description="Disordered" evidence="7">
    <location>
        <begin position="183"/>
        <end position="238"/>
    </location>
</feature>
<dbReference type="GO" id="GO:0008270">
    <property type="term" value="F:zinc ion binding"/>
    <property type="evidence" value="ECO:0007669"/>
    <property type="project" value="UniProtKB-KW"/>
</dbReference>
<reference evidence="9" key="1">
    <citation type="submission" date="2016-04" db="EMBL/GenBank/DDBJ databases">
        <authorList>
            <person name="Evans L.H."/>
            <person name="Alamgir A."/>
            <person name="Owens N."/>
            <person name="Weber N.D."/>
            <person name="Virtaneva K."/>
            <person name="Barbian K."/>
            <person name="Babar A."/>
            <person name="Rosenke K."/>
        </authorList>
    </citation>
    <scope>NUCLEOTIDE SEQUENCE [LARGE SCALE GENOMIC DNA]</scope>
    <source>
        <strain evidence="9">CBS 101.48</strain>
    </source>
</reference>
<gene>
    <name evidence="9" type="primary">ABSGL_06248.1 scaffold 7710</name>
</gene>
<dbReference type="PROSITE" id="PS50114">
    <property type="entry name" value="GATA_ZN_FINGER_2"/>
    <property type="match status" value="1"/>
</dbReference>
<evidence type="ECO:0000256" key="4">
    <source>
        <dbReference type="ARBA" id="ARBA00023015"/>
    </source>
</evidence>
<feature type="domain" description="GATA-type" evidence="8">
    <location>
        <begin position="79"/>
        <end position="113"/>
    </location>
</feature>
<keyword evidence="4" id="KW-0805">Transcription regulation</keyword>
<evidence type="ECO:0000313" key="10">
    <source>
        <dbReference type="Proteomes" id="UP000078561"/>
    </source>
</evidence>
<dbReference type="PANTHER" id="PTHR47172">
    <property type="entry name" value="OS01G0976800 PROTEIN"/>
    <property type="match status" value="1"/>
</dbReference>
<protein>
    <recommendedName>
        <fullName evidence="8">GATA-type domain-containing protein</fullName>
    </recommendedName>
</protein>
<evidence type="ECO:0000256" key="5">
    <source>
        <dbReference type="ARBA" id="ARBA00023163"/>
    </source>
</evidence>
<dbReference type="Gene3D" id="3.30.50.10">
    <property type="entry name" value="Erythroid Transcription Factor GATA-1, subunit A"/>
    <property type="match status" value="1"/>
</dbReference>
<keyword evidence="10" id="KW-1185">Reference proteome</keyword>
<evidence type="ECO:0000256" key="3">
    <source>
        <dbReference type="ARBA" id="ARBA00022833"/>
    </source>
</evidence>
<evidence type="ECO:0000313" key="9">
    <source>
        <dbReference type="EMBL" id="SAM00559.1"/>
    </source>
</evidence>
<dbReference type="GO" id="GO:0043565">
    <property type="term" value="F:sequence-specific DNA binding"/>
    <property type="evidence" value="ECO:0007669"/>
    <property type="project" value="InterPro"/>
</dbReference>
<dbReference type="Pfam" id="PF00320">
    <property type="entry name" value="GATA"/>
    <property type="match status" value="1"/>
</dbReference>
<dbReference type="AlphaFoldDB" id="A0A163KUV0"/>
<keyword evidence="2 6" id="KW-0863">Zinc-finger</keyword>
<evidence type="ECO:0000256" key="1">
    <source>
        <dbReference type="ARBA" id="ARBA00022723"/>
    </source>
</evidence>
<dbReference type="SUPFAM" id="SSF57716">
    <property type="entry name" value="Glucocorticoid receptor-like (DNA-binding domain)"/>
    <property type="match status" value="1"/>
</dbReference>
<dbReference type="SMART" id="SM00401">
    <property type="entry name" value="ZnF_GATA"/>
    <property type="match status" value="1"/>
</dbReference>
<organism evidence="9">
    <name type="scientific">Absidia glauca</name>
    <name type="common">Pin mould</name>
    <dbReference type="NCBI Taxonomy" id="4829"/>
    <lineage>
        <taxon>Eukaryota</taxon>
        <taxon>Fungi</taxon>
        <taxon>Fungi incertae sedis</taxon>
        <taxon>Mucoromycota</taxon>
        <taxon>Mucoromycotina</taxon>
        <taxon>Mucoromycetes</taxon>
        <taxon>Mucorales</taxon>
        <taxon>Cunninghamellaceae</taxon>
        <taxon>Absidia</taxon>
    </lineage>
</organism>
<accession>A0A163KUV0</accession>
<dbReference type="PROSITE" id="PS00344">
    <property type="entry name" value="GATA_ZN_FINGER_1"/>
    <property type="match status" value="1"/>
</dbReference>
<sequence length="281" mass="31048">MNVSDLCNPCSLPPPPSQAIKRRPPLELKKLIEKCTLLCQELGQYQTWTEKEVMLDLVSDTAHEILEALISMQPKRRKSLAGQQCHSCHTFETPEWRRGPDGARTLCNACGLHGNHCHTPNQAKRGKDPPYRVLAFDHTNPSEMINQTGRNDLGAYKHTTKEEKKKIVPVFLCGGKTYLSTVPSTPPAQAYQGAARSRLDGGGVPNTKRSNVKKHKQDPRPTRKDTKDANDRPPAAFNVALKPACRATQHPAMIMSTMATSRPFNEGSGFEVSFGSIIVDA</sequence>
<keyword evidence="3" id="KW-0862">Zinc</keyword>
<evidence type="ECO:0000256" key="2">
    <source>
        <dbReference type="ARBA" id="ARBA00022771"/>
    </source>
</evidence>
<dbReference type="STRING" id="4829.A0A163KUV0"/>
<dbReference type="EMBL" id="LT553222">
    <property type="protein sequence ID" value="SAM00559.1"/>
    <property type="molecule type" value="Genomic_DNA"/>
</dbReference>
<evidence type="ECO:0000259" key="8">
    <source>
        <dbReference type="PROSITE" id="PS50114"/>
    </source>
</evidence>
<proteinExistence type="predicted"/>
<keyword evidence="1" id="KW-0479">Metal-binding</keyword>
<evidence type="ECO:0000256" key="7">
    <source>
        <dbReference type="SAM" id="MobiDB-lite"/>
    </source>
</evidence>
<name>A0A163KUV0_ABSGL</name>
<keyword evidence="5" id="KW-0804">Transcription</keyword>
<dbReference type="Proteomes" id="UP000078561">
    <property type="component" value="Unassembled WGS sequence"/>
</dbReference>
<dbReference type="InParanoid" id="A0A163KUV0"/>